<dbReference type="AlphaFoldDB" id="A0A969PS30"/>
<dbReference type="PROSITE" id="PS51898">
    <property type="entry name" value="TYR_RECOMBINASE"/>
    <property type="match status" value="1"/>
</dbReference>
<dbReference type="EMBL" id="JAATHJ010000052">
    <property type="protein sequence ID" value="NJP39372.1"/>
    <property type="molecule type" value="Genomic_DNA"/>
</dbReference>
<accession>A0A969PS30</accession>
<evidence type="ECO:0000259" key="2">
    <source>
        <dbReference type="PROSITE" id="PS51898"/>
    </source>
</evidence>
<name>A0A969PS30_9BACI</name>
<keyword evidence="1" id="KW-0233">DNA recombination</keyword>
<dbReference type="InterPro" id="IPR011010">
    <property type="entry name" value="DNA_brk_join_enz"/>
</dbReference>
<dbReference type="InterPro" id="IPR013762">
    <property type="entry name" value="Integrase-like_cat_sf"/>
</dbReference>
<dbReference type="InterPro" id="IPR050090">
    <property type="entry name" value="Tyrosine_recombinase_XerCD"/>
</dbReference>
<comment type="caution">
    <text evidence="3">The sequence shown here is derived from an EMBL/GenBank/DDBJ whole genome shotgun (WGS) entry which is preliminary data.</text>
</comment>
<dbReference type="GO" id="GO:0003677">
    <property type="term" value="F:DNA binding"/>
    <property type="evidence" value="ECO:0007669"/>
    <property type="project" value="InterPro"/>
</dbReference>
<feature type="domain" description="Tyr recombinase" evidence="2">
    <location>
        <begin position="4"/>
        <end position="177"/>
    </location>
</feature>
<dbReference type="Gene3D" id="1.10.443.10">
    <property type="entry name" value="Intergrase catalytic core"/>
    <property type="match status" value="1"/>
</dbReference>
<dbReference type="Pfam" id="PF00589">
    <property type="entry name" value="Phage_integrase"/>
    <property type="match status" value="1"/>
</dbReference>
<reference evidence="3 4" key="1">
    <citation type="submission" date="2020-03" db="EMBL/GenBank/DDBJ databases">
        <title>Assessment of the enzymatic potential of alkaline-tolerant lipase obtained from Bacillus luteus H11 (technogenic soil) for the bioremediation of saline soils contaminated with petroleum substances.</title>
        <authorList>
            <person name="Kalwasinska A."/>
        </authorList>
    </citation>
    <scope>NUCLEOTIDE SEQUENCE [LARGE SCALE GENOMIC DNA]</scope>
    <source>
        <strain evidence="3 4">H11</strain>
    </source>
</reference>
<organism evidence="3 4">
    <name type="scientific">Alkalicoccus luteus</name>
    <dbReference type="NCBI Taxonomy" id="1237094"/>
    <lineage>
        <taxon>Bacteria</taxon>
        <taxon>Bacillati</taxon>
        <taxon>Bacillota</taxon>
        <taxon>Bacilli</taxon>
        <taxon>Bacillales</taxon>
        <taxon>Bacillaceae</taxon>
        <taxon>Alkalicoccus</taxon>
    </lineage>
</organism>
<evidence type="ECO:0000313" key="3">
    <source>
        <dbReference type="EMBL" id="NJP39372.1"/>
    </source>
</evidence>
<dbReference type="InterPro" id="IPR002104">
    <property type="entry name" value="Integrase_catalytic"/>
</dbReference>
<sequence length="181" mass="21000">MEYVQPIRSTEKIKEVKAILKRRSKRDYFLFVLGINTGLRVSDLLQLKVEDVKDRTHINIKEKKTGKQKKFKLNKSAIEAIKDYTETLDDDRYLFAGFKNKEKAISRVQAYRILNEVAKEAGLKEIGTHTMRKTFGYHFYQKTKDVALLQTIFNHSAPSVTLKYIGVNQDMMDAAMDDFAL</sequence>
<evidence type="ECO:0000313" key="4">
    <source>
        <dbReference type="Proteomes" id="UP000752012"/>
    </source>
</evidence>
<dbReference type="GO" id="GO:0015074">
    <property type="term" value="P:DNA integration"/>
    <property type="evidence" value="ECO:0007669"/>
    <property type="project" value="InterPro"/>
</dbReference>
<dbReference type="Proteomes" id="UP000752012">
    <property type="component" value="Unassembled WGS sequence"/>
</dbReference>
<keyword evidence="4" id="KW-1185">Reference proteome</keyword>
<dbReference type="GO" id="GO:0006310">
    <property type="term" value="P:DNA recombination"/>
    <property type="evidence" value="ECO:0007669"/>
    <property type="project" value="UniProtKB-KW"/>
</dbReference>
<gene>
    <name evidence="3" type="ORF">HCN83_17510</name>
</gene>
<dbReference type="PANTHER" id="PTHR30349:SF82">
    <property type="entry name" value="INTEGRASE_RECOMBINASE YOEC-RELATED"/>
    <property type="match status" value="1"/>
</dbReference>
<dbReference type="PANTHER" id="PTHR30349">
    <property type="entry name" value="PHAGE INTEGRASE-RELATED"/>
    <property type="match status" value="1"/>
</dbReference>
<dbReference type="CDD" id="cd01192">
    <property type="entry name" value="INT_C_like_3"/>
    <property type="match status" value="1"/>
</dbReference>
<dbReference type="SUPFAM" id="SSF56349">
    <property type="entry name" value="DNA breaking-rejoining enzymes"/>
    <property type="match status" value="1"/>
</dbReference>
<dbReference type="RefSeq" id="WP_168009706.1">
    <property type="nucleotide sequence ID" value="NZ_JAATHJ010000052.1"/>
</dbReference>
<proteinExistence type="predicted"/>
<evidence type="ECO:0000256" key="1">
    <source>
        <dbReference type="ARBA" id="ARBA00023172"/>
    </source>
</evidence>
<protein>
    <submittedName>
        <fullName evidence="3">Site-specific integrase</fullName>
    </submittedName>
</protein>